<dbReference type="SUPFAM" id="SSF52091">
    <property type="entry name" value="SpoIIaa-like"/>
    <property type="match status" value="1"/>
</dbReference>
<dbReference type="AlphaFoldDB" id="A0A0J6WB16"/>
<dbReference type="Pfam" id="PF01740">
    <property type="entry name" value="STAS"/>
    <property type="match status" value="1"/>
</dbReference>
<dbReference type="SMR" id="A0A0J6WB16"/>
<organism evidence="2 3">
    <name type="scientific">Mycolicibacterium chlorophenolicum</name>
    <dbReference type="NCBI Taxonomy" id="37916"/>
    <lineage>
        <taxon>Bacteria</taxon>
        <taxon>Bacillati</taxon>
        <taxon>Actinomycetota</taxon>
        <taxon>Actinomycetes</taxon>
        <taxon>Mycobacteriales</taxon>
        <taxon>Mycobacteriaceae</taxon>
        <taxon>Mycolicibacterium</taxon>
    </lineage>
</organism>
<gene>
    <name evidence="2" type="ORF">MCHLDSM_01781</name>
</gene>
<dbReference type="Gene3D" id="3.30.750.24">
    <property type="entry name" value="STAS domain"/>
    <property type="match status" value="1"/>
</dbReference>
<evidence type="ECO:0000313" key="3">
    <source>
        <dbReference type="Proteomes" id="UP000036513"/>
    </source>
</evidence>
<dbReference type="PROSITE" id="PS50801">
    <property type="entry name" value="STAS"/>
    <property type="match status" value="1"/>
</dbReference>
<protein>
    <recommendedName>
        <fullName evidence="1">STAS domain-containing protein</fullName>
    </recommendedName>
</protein>
<dbReference type="STRING" id="37916.MCHLDSM_01781"/>
<dbReference type="InterPro" id="IPR002645">
    <property type="entry name" value="STAS_dom"/>
</dbReference>
<accession>A0A0J6WB16</accession>
<name>A0A0J6WB16_9MYCO</name>
<feature type="domain" description="STAS" evidence="1">
    <location>
        <begin position="27"/>
        <end position="121"/>
    </location>
</feature>
<dbReference type="EMBL" id="JYNL01000019">
    <property type="protein sequence ID" value="KMO79113.1"/>
    <property type="molecule type" value="Genomic_DNA"/>
</dbReference>
<sequence>MQEKNTAPIRFNSTHIGVRRALVDTSVISIQGQLCRPTTTSVWRTVEAELRRAPDSVALDLSDVTDIDAAGLSVLVSTAIRAGESDISFCLVGACEGAVGAALAQANLTDLFEIVPAATAP</sequence>
<evidence type="ECO:0000313" key="2">
    <source>
        <dbReference type="EMBL" id="KMO79113.1"/>
    </source>
</evidence>
<proteinExistence type="predicted"/>
<comment type="caution">
    <text evidence="2">The sequence shown here is derived from an EMBL/GenBank/DDBJ whole genome shotgun (WGS) entry which is preliminary data.</text>
</comment>
<evidence type="ECO:0000259" key="1">
    <source>
        <dbReference type="PROSITE" id="PS50801"/>
    </source>
</evidence>
<dbReference type="CDD" id="cd07043">
    <property type="entry name" value="STAS_anti-anti-sigma_factors"/>
    <property type="match status" value="1"/>
</dbReference>
<keyword evidence="3" id="KW-1185">Reference proteome</keyword>
<dbReference type="PATRIC" id="fig|37916.4.peg.1695"/>
<reference evidence="2 3" key="1">
    <citation type="journal article" date="2015" name="Genome Biol. Evol.">
        <title>Characterization of Three Mycobacterium spp. with Potential Use in Bioremediation by Genome Sequencing and Comparative Genomics.</title>
        <authorList>
            <person name="Das S."/>
            <person name="Pettersson B.M."/>
            <person name="Behra P.R."/>
            <person name="Ramesh M."/>
            <person name="Dasgupta S."/>
            <person name="Bhattacharya A."/>
            <person name="Kirsebom L.A."/>
        </authorList>
    </citation>
    <scope>NUCLEOTIDE SEQUENCE [LARGE SCALE GENOMIC DNA]</scope>
    <source>
        <strain evidence="2 3">DSM 43826</strain>
    </source>
</reference>
<dbReference type="InterPro" id="IPR036513">
    <property type="entry name" value="STAS_dom_sf"/>
</dbReference>
<dbReference type="Proteomes" id="UP000036513">
    <property type="component" value="Unassembled WGS sequence"/>
</dbReference>